<dbReference type="FunFam" id="2.10.90.10:FF:000018">
    <property type="entry name" value="Spatzle 4"/>
    <property type="match status" value="1"/>
</dbReference>
<feature type="region of interest" description="Disordered" evidence="5">
    <location>
        <begin position="102"/>
        <end position="122"/>
    </location>
</feature>
<dbReference type="PANTHER" id="PTHR23199:SF5">
    <property type="entry name" value="PROTEIN SPAETZLE 4"/>
    <property type="match status" value="1"/>
</dbReference>
<feature type="compositionally biased region" description="Polar residues" evidence="5">
    <location>
        <begin position="429"/>
        <end position="445"/>
    </location>
</feature>
<feature type="compositionally biased region" description="Low complexity" evidence="5">
    <location>
        <begin position="409"/>
        <end position="419"/>
    </location>
</feature>
<feature type="region of interest" description="Disordered" evidence="5">
    <location>
        <begin position="291"/>
        <end position="315"/>
    </location>
</feature>
<dbReference type="InterPro" id="IPR029034">
    <property type="entry name" value="Cystine-knot_cytokine"/>
</dbReference>
<dbReference type="Gene3D" id="2.10.90.10">
    <property type="entry name" value="Cystine-knot cytokines"/>
    <property type="match status" value="1"/>
</dbReference>
<feature type="region of interest" description="Disordered" evidence="5">
    <location>
        <begin position="409"/>
        <end position="445"/>
    </location>
</feature>
<evidence type="ECO:0000313" key="7">
    <source>
        <dbReference type="EMBL" id="GAU98059.1"/>
    </source>
</evidence>
<reference evidence="7 8" key="1">
    <citation type="journal article" date="2016" name="Nat. Commun.">
        <title>Extremotolerant tardigrade genome and improved radiotolerance of human cultured cells by tardigrade-unique protein.</title>
        <authorList>
            <person name="Hashimoto T."/>
            <person name="Horikawa D.D."/>
            <person name="Saito Y."/>
            <person name="Kuwahara H."/>
            <person name="Kozuka-Hata H."/>
            <person name="Shin-I T."/>
            <person name="Minakuchi Y."/>
            <person name="Ohishi K."/>
            <person name="Motoyama A."/>
            <person name="Aizu T."/>
            <person name="Enomoto A."/>
            <person name="Kondo K."/>
            <person name="Tanaka S."/>
            <person name="Hara Y."/>
            <person name="Koshikawa S."/>
            <person name="Sagara H."/>
            <person name="Miura T."/>
            <person name="Yokobori S."/>
            <person name="Miyagawa K."/>
            <person name="Suzuki Y."/>
            <person name="Kubo T."/>
            <person name="Oyama M."/>
            <person name="Kohara Y."/>
            <person name="Fujiyama A."/>
            <person name="Arakawa K."/>
            <person name="Katayama T."/>
            <person name="Toyoda A."/>
            <person name="Kunieda T."/>
        </authorList>
    </citation>
    <scope>NUCLEOTIDE SEQUENCE [LARGE SCALE GENOMIC DNA]</scope>
    <source>
        <strain evidence="7 8">YOKOZUNA-1</strain>
    </source>
</reference>
<dbReference type="GO" id="GO:0045087">
    <property type="term" value="P:innate immune response"/>
    <property type="evidence" value="ECO:0007669"/>
    <property type="project" value="TreeGrafter"/>
</dbReference>
<dbReference type="SUPFAM" id="SSF57501">
    <property type="entry name" value="Cystine-knot cytokines"/>
    <property type="match status" value="1"/>
</dbReference>
<accession>A0A1D1V8P2</accession>
<gene>
    <name evidence="7" type="primary">RvY_09257-1</name>
    <name evidence="7" type="synonym">RvY_09257.1</name>
    <name evidence="7" type="ORF">RvY_09257</name>
</gene>
<evidence type="ECO:0000256" key="3">
    <source>
        <dbReference type="ARBA" id="ARBA00023157"/>
    </source>
</evidence>
<organism evidence="7 8">
    <name type="scientific">Ramazzottius varieornatus</name>
    <name type="common">Water bear</name>
    <name type="synonym">Tardigrade</name>
    <dbReference type="NCBI Taxonomy" id="947166"/>
    <lineage>
        <taxon>Eukaryota</taxon>
        <taxon>Metazoa</taxon>
        <taxon>Ecdysozoa</taxon>
        <taxon>Tardigrada</taxon>
        <taxon>Eutardigrada</taxon>
        <taxon>Parachela</taxon>
        <taxon>Hypsibioidea</taxon>
        <taxon>Ramazzottiidae</taxon>
        <taxon>Ramazzottius</taxon>
    </lineage>
</organism>
<dbReference type="EMBL" id="BDGG01000004">
    <property type="protein sequence ID" value="GAU98059.1"/>
    <property type="molecule type" value="Genomic_DNA"/>
</dbReference>
<dbReference type="AlphaFoldDB" id="A0A1D1V8P2"/>
<evidence type="ECO:0000256" key="1">
    <source>
        <dbReference type="ARBA" id="ARBA00011748"/>
    </source>
</evidence>
<comment type="subunit">
    <text evidence="1">Homodimer; disulfide-linked.</text>
</comment>
<dbReference type="GO" id="GO:0008083">
    <property type="term" value="F:growth factor activity"/>
    <property type="evidence" value="ECO:0007669"/>
    <property type="project" value="TreeGrafter"/>
</dbReference>
<feature type="compositionally biased region" description="Low complexity" evidence="5">
    <location>
        <begin position="295"/>
        <end position="315"/>
    </location>
</feature>
<dbReference type="InterPro" id="IPR052444">
    <property type="entry name" value="Spz/Toll_ligand-like"/>
</dbReference>
<comment type="caution">
    <text evidence="7">The sequence shown here is derived from an EMBL/GenBank/DDBJ whole genome shotgun (WGS) entry which is preliminary data.</text>
</comment>
<keyword evidence="3" id="KW-1015">Disulfide bond</keyword>
<dbReference type="InterPro" id="IPR032104">
    <property type="entry name" value="Spaetzle"/>
</dbReference>
<dbReference type="GO" id="GO:0005121">
    <property type="term" value="F:Toll binding"/>
    <property type="evidence" value="ECO:0007669"/>
    <property type="project" value="TreeGrafter"/>
</dbReference>
<evidence type="ECO:0000313" key="8">
    <source>
        <dbReference type="Proteomes" id="UP000186922"/>
    </source>
</evidence>
<name>A0A1D1V8P2_RAMVA</name>
<dbReference type="GO" id="GO:0005615">
    <property type="term" value="C:extracellular space"/>
    <property type="evidence" value="ECO:0007669"/>
    <property type="project" value="UniProtKB-ARBA"/>
</dbReference>
<sequence>MGTLWRTPWITPIEMLTLLLVNILSFAMGDMFNLGGSASSDYLPRMRPDFDLNDIPCDMRDTPTCNRPGKAYPWYGMQNYIRDNGGFIKRMYGDARFDRGPSKVRAQGPVTSSSTDRMSRKDDGVNACPSEQFVMTPFWANNSDGRALAVVNFHPFEQAIQQEICKSGVQGRCRDGCVCEQKYAWYRLLAFDPTNECKGIFMDWFQFPSCCTCRCYDLVSREVPITAPSIIIAVQSKNSSVVNQEGKSDPDAIIEPKIGSIPSVNLDTGPVDGTSLEDDFSITAVNIRPSTRNHSTTSTTSFPQFTTVTPPTTTSVFRRNTLPEVQATSTSSWHTPVNTTMFSTSTSSSTESDLATGSLFFPLNVSSGSKVISAELVQSSSPRSVVNPRKAMGSGLPNRLRYLTVPQTKTSTSLPTTSSAFPVTDDPLINSTDLPRTTSNVDTLNHSTDNNIISIFVEQEPSAQKKMEQSVRSNRIPRM</sequence>
<dbReference type="OrthoDB" id="6630583at2759"/>
<keyword evidence="2" id="KW-0732">Signal</keyword>
<evidence type="ECO:0000256" key="4">
    <source>
        <dbReference type="ARBA" id="ARBA00023180"/>
    </source>
</evidence>
<protein>
    <recommendedName>
        <fullName evidence="6">Spaetzle domain-containing protein</fullName>
    </recommendedName>
</protein>
<proteinExistence type="predicted"/>
<keyword evidence="8" id="KW-1185">Reference proteome</keyword>
<evidence type="ECO:0000256" key="5">
    <source>
        <dbReference type="SAM" id="MobiDB-lite"/>
    </source>
</evidence>
<evidence type="ECO:0000259" key="6">
    <source>
        <dbReference type="Pfam" id="PF16077"/>
    </source>
</evidence>
<dbReference type="GO" id="GO:0021556">
    <property type="term" value="P:central nervous system formation"/>
    <property type="evidence" value="ECO:0007669"/>
    <property type="project" value="TreeGrafter"/>
</dbReference>
<dbReference type="PANTHER" id="PTHR23199">
    <property type="entry name" value="NEUROTROPHIN 1-RELATED"/>
    <property type="match status" value="1"/>
</dbReference>
<feature type="domain" description="Spaetzle" evidence="6">
    <location>
        <begin position="126"/>
        <end position="215"/>
    </location>
</feature>
<keyword evidence="4" id="KW-0325">Glycoprotein</keyword>
<dbReference type="Pfam" id="PF16077">
    <property type="entry name" value="Spaetzle"/>
    <property type="match status" value="1"/>
</dbReference>
<dbReference type="Proteomes" id="UP000186922">
    <property type="component" value="Unassembled WGS sequence"/>
</dbReference>
<evidence type="ECO:0000256" key="2">
    <source>
        <dbReference type="ARBA" id="ARBA00022729"/>
    </source>
</evidence>